<dbReference type="RefSeq" id="WP_207675758.1">
    <property type="nucleotide sequence ID" value="NZ_JAFREM010000042.1"/>
</dbReference>
<evidence type="ECO:0008006" key="4">
    <source>
        <dbReference type="Google" id="ProtNLM"/>
    </source>
</evidence>
<keyword evidence="1" id="KW-0732">Signal</keyword>
<feature type="signal peptide" evidence="1">
    <location>
        <begin position="1"/>
        <end position="23"/>
    </location>
</feature>
<reference evidence="2 3" key="1">
    <citation type="submission" date="2021-03" db="EMBL/GenBank/DDBJ databases">
        <title>Enterococcal diversity collection.</title>
        <authorList>
            <person name="Gilmore M.S."/>
            <person name="Schwartzman J."/>
            <person name="Van Tyne D."/>
            <person name="Martin M."/>
            <person name="Earl A.M."/>
            <person name="Manson A.L."/>
            <person name="Straub T."/>
            <person name="Salamzade R."/>
            <person name="Saavedra J."/>
            <person name="Lebreton F."/>
            <person name="Prichula J."/>
            <person name="Schaufler K."/>
            <person name="Gaca A."/>
            <person name="Sgardioli B."/>
            <person name="Wagenaar J."/>
            <person name="Strong T."/>
        </authorList>
    </citation>
    <scope>NUCLEOTIDE SEQUENCE [LARGE SCALE GENOMIC DNA]</scope>
    <source>
        <strain evidence="2 3">669A</strain>
    </source>
</reference>
<comment type="caution">
    <text evidence="2">The sequence shown here is derived from an EMBL/GenBank/DDBJ whole genome shotgun (WGS) entry which is preliminary data.</text>
</comment>
<dbReference type="EMBL" id="JAFREM010000042">
    <property type="protein sequence ID" value="MBO1308768.1"/>
    <property type="molecule type" value="Genomic_DNA"/>
</dbReference>
<accession>A0ABS3LGJ7</accession>
<dbReference type="PROSITE" id="PS51257">
    <property type="entry name" value="PROKAR_LIPOPROTEIN"/>
    <property type="match status" value="1"/>
</dbReference>
<sequence length="203" mass="23312">MKKRGCSVFLLLLLYLLGGCSNATLSQEEINERYLEQRVFTTDESIKPLLSVEEMNELTSPHFNTSFTDQKTYTQENFFIAHYSCSTDISFFVEVSTCGYGFKGVDDANLTYEERKDNPNYGGQAHKLLPDIEEGVVLSTFSPPVDPDGFQVWIDGYIFTDRSQYIYFQLTSFDEAVMEQETAEELGEKLARQISDNYQKIRE</sequence>
<evidence type="ECO:0000313" key="2">
    <source>
        <dbReference type="EMBL" id="MBO1308768.1"/>
    </source>
</evidence>
<keyword evidence="3" id="KW-1185">Reference proteome</keyword>
<organism evidence="2 3">
    <name type="scientific">Candidatus Enterococcus moelleringii</name>
    <dbReference type="NCBI Taxonomy" id="2815325"/>
    <lineage>
        <taxon>Bacteria</taxon>
        <taxon>Bacillati</taxon>
        <taxon>Bacillota</taxon>
        <taxon>Bacilli</taxon>
        <taxon>Lactobacillales</taxon>
        <taxon>Enterococcaceae</taxon>
        <taxon>Enterococcus</taxon>
    </lineage>
</organism>
<dbReference type="Proteomes" id="UP000664601">
    <property type="component" value="Unassembled WGS sequence"/>
</dbReference>
<feature type="chain" id="PRO_5045245290" description="Lipoprotein" evidence="1">
    <location>
        <begin position="24"/>
        <end position="203"/>
    </location>
</feature>
<evidence type="ECO:0000313" key="3">
    <source>
        <dbReference type="Proteomes" id="UP000664601"/>
    </source>
</evidence>
<protein>
    <recommendedName>
        <fullName evidence="4">Lipoprotein</fullName>
    </recommendedName>
</protein>
<evidence type="ECO:0000256" key="1">
    <source>
        <dbReference type="SAM" id="SignalP"/>
    </source>
</evidence>
<name>A0ABS3LGJ7_9ENTE</name>
<gene>
    <name evidence="2" type="ORF">JZO70_21530</name>
</gene>
<proteinExistence type="predicted"/>